<proteinExistence type="inferred from homology"/>
<dbReference type="OrthoDB" id="271111at2759"/>
<dbReference type="Pfam" id="PF14666">
    <property type="entry name" value="RICTOR_M"/>
    <property type="match status" value="1"/>
</dbReference>
<dbReference type="OMA" id="EIRIHAT"/>
<dbReference type="InterPro" id="IPR029453">
    <property type="entry name" value="Rictor_IV"/>
</dbReference>
<name>A0A137NTW4_CONC2</name>
<keyword evidence="6" id="KW-1185">Reference proteome</keyword>
<dbReference type="Pfam" id="PF14663">
    <property type="entry name" value="RasGEF_N_2"/>
    <property type="match status" value="1"/>
</dbReference>
<dbReference type="SUPFAM" id="SSF48371">
    <property type="entry name" value="ARM repeat"/>
    <property type="match status" value="1"/>
</dbReference>
<dbReference type="SMART" id="SM01308">
    <property type="entry name" value="RICTOR_N"/>
    <property type="match status" value="1"/>
</dbReference>
<dbReference type="Pfam" id="PF14664">
    <property type="entry name" value="RICTOR_N"/>
    <property type="match status" value="1"/>
</dbReference>
<dbReference type="AlphaFoldDB" id="A0A137NTW4"/>
<dbReference type="GO" id="GO:0031932">
    <property type="term" value="C:TORC2 complex"/>
    <property type="evidence" value="ECO:0007669"/>
    <property type="project" value="InterPro"/>
</dbReference>
<feature type="domain" description="Rapamycin-insensitive companion of mTOR N-terminal" evidence="3">
    <location>
        <begin position="1"/>
        <end position="280"/>
    </location>
</feature>
<dbReference type="GO" id="GO:0038203">
    <property type="term" value="P:TORC2 signaling"/>
    <property type="evidence" value="ECO:0007669"/>
    <property type="project" value="TreeGrafter"/>
</dbReference>
<dbReference type="InterPro" id="IPR028268">
    <property type="entry name" value="Pianissimo_fam"/>
</dbReference>
<evidence type="ECO:0000259" key="4">
    <source>
        <dbReference type="SMART" id="SM01310"/>
    </source>
</evidence>
<dbReference type="EMBL" id="KQ964762">
    <property type="protein sequence ID" value="KXN66138.1"/>
    <property type="molecule type" value="Genomic_DNA"/>
</dbReference>
<evidence type="ECO:0000259" key="3">
    <source>
        <dbReference type="SMART" id="SM01308"/>
    </source>
</evidence>
<protein>
    <submittedName>
        <fullName evidence="5">Uncharacterized protein</fullName>
    </submittedName>
</protein>
<organism evidence="5 6">
    <name type="scientific">Conidiobolus coronatus (strain ATCC 28846 / CBS 209.66 / NRRL 28638)</name>
    <name type="common">Delacroixia coronata</name>
    <dbReference type="NCBI Taxonomy" id="796925"/>
    <lineage>
        <taxon>Eukaryota</taxon>
        <taxon>Fungi</taxon>
        <taxon>Fungi incertae sedis</taxon>
        <taxon>Zoopagomycota</taxon>
        <taxon>Entomophthoromycotina</taxon>
        <taxon>Entomophthoromycetes</taxon>
        <taxon>Entomophthorales</taxon>
        <taxon>Ancylistaceae</taxon>
        <taxon>Conidiobolus</taxon>
    </lineage>
</organism>
<reference evidence="5 6" key="1">
    <citation type="journal article" date="2015" name="Genome Biol. Evol.">
        <title>Phylogenomic analyses indicate that early fungi evolved digesting cell walls of algal ancestors of land plants.</title>
        <authorList>
            <person name="Chang Y."/>
            <person name="Wang S."/>
            <person name="Sekimoto S."/>
            <person name="Aerts A.L."/>
            <person name="Choi C."/>
            <person name="Clum A."/>
            <person name="LaButti K.M."/>
            <person name="Lindquist E.A."/>
            <person name="Yee Ngan C."/>
            <person name="Ohm R.A."/>
            <person name="Salamov A.A."/>
            <person name="Grigoriev I.V."/>
            <person name="Spatafora J.W."/>
            <person name="Berbee M.L."/>
        </authorList>
    </citation>
    <scope>NUCLEOTIDE SEQUENCE [LARGE SCALE GENOMIC DNA]</scope>
    <source>
        <strain evidence="5 6">NRRL 28638</strain>
    </source>
</reference>
<evidence type="ECO:0000256" key="1">
    <source>
        <dbReference type="ARBA" id="ARBA00008878"/>
    </source>
</evidence>
<feature type="non-terminal residue" evidence="5">
    <location>
        <position position="1"/>
    </location>
</feature>
<dbReference type="InterPro" id="IPR016024">
    <property type="entry name" value="ARM-type_fold"/>
</dbReference>
<evidence type="ECO:0000313" key="5">
    <source>
        <dbReference type="EMBL" id="KXN66138.1"/>
    </source>
</evidence>
<dbReference type="Pfam" id="PF14668">
    <property type="entry name" value="RICTOR_V"/>
    <property type="match status" value="1"/>
</dbReference>
<sequence length="999" mass="114769">LLTSSTQWEPEREQSLKLIQILIPSSKLNGNQYKSLVSLLISIADNPEDKFRLFALQLLCEFLINNPKLVVQSAGSAMKVILNSLFDLPIELSKSILQVLLVLLDKPNTRQFINPGYDFETIISVFFEFDTNCENFQNRLEIASELTKVLLRSWNGIMYLCLDKRKGFKYLISAFNTNSETILKTLLNLYYSLFDLTLPDWDLDINSNSDYESNSSSQYSNSNQKQSLIEEYNSILIKLLFESGLFEELINLLKSKNLKLKFFTILLIGELLILSNRLKLKNNVIIIQSLPKLLDLSLNFKEKLIRHEASRALVKIDKLNAFIISNYYFNDSNGANSTGSSLAVGLSNNGTSQDESVSGGSEFGALTITPHRQNYIAGIKRQVGGQIDDNHFKAMLNETQVLMDKDFYKWNFDIILELLQGPLLNSKRLEETQKNTKFIKRLLQFYTPNNKLFCEVKNLKYNHKYVQVGCELMYTLLANQEGVKILMENELLAQLRDHLNELDPIQGSTNSEPLFSSEKMKYTLTSAYFILLGALSKYKTGLRILEKFRIFDSFYHLSEGKSRDDLTKAIITSMDYRIEGHPHVILSKILTSAYKHMRLFATNYLRVLLRSNVKGFNEWGIRLLITQLYDPSIEVCEMAVLVLDEACINEANLATLVEMKPNISHLDFATDTLLLRYLSTSEGLNYLLDLDYIDKQMELWFKNRNEHYVTRIELSLSRALSNTEQDPETSLWLDEKYTKMLDDPEKMPKLDGLIFPHFYGQLTKTSKGCEILIAKGHLNYFSNFVQTNRDEFKNEGIIKTLKSNLWTLGHIGASETGLGLLCSVDIIRSIVWIWKKSRVFSLKGTAYFVLGLISNSKMGIRRLSFKLPQMLQTIQFKDPIEQEIKESLDNLTNQVLIGQAIKNLIRLKAAYPAKFKNPKLFIYMSELMNYFKVKFQVRQLIQEFLEVEINEELMAMWKAMTPTEAGQSIGHKNHLSVQLTSGEKCGLRLTGNRQRKGTF</sequence>
<dbReference type="SMART" id="SM01307">
    <property type="entry name" value="RICTOR_M"/>
    <property type="match status" value="1"/>
</dbReference>
<dbReference type="SMART" id="SM01303">
    <property type="entry name" value="RasGEF_N_2"/>
    <property type="match status" value="1"/>
</dbReference>
<dbReference type="InterPro" id="IPR029452">
    <property type="entry name" value="RICTOR_V"/>
</dbReference>
<gene>
    <name evidence="5" type="ORF">CONCODRAFT_12082</name>
</gene>
<dbReference type="PANTHER" id="PTHR13298:SF11">
    <property type="entry name" value="RAPAMYCIN-INSENSITIVE COMPANION OF MTOR"/>
    <property type="match status" value="1"/>
</dbReference>
<dbReference type="Proteomes" id="UP000070444">
    <property type="component" value="Unassembled WGS sequence"/>
</dbReference>
<feature type="domain" description="Rapamycin-insensitive companion of mTOR" evidence="4">
    <location>
        <begin position="798"/>
        <end position="864"/>
    </location>
</feature>
<dbReference type="InterPro" id="IPR029451">
    <property type="entry name" value="RICTOR_M"/>
</dbReference>
<comment type="similarity">
    <text evidence="1">Belongs to the RICTOR family.</text>
</comment>
<evidence type="ECO:0000259" key="2">
    <source>
        <dbReference type="SMART" id="SM01307"/>
    </source>
</evidence>
<dbReference type="STRING" id="796925.A0A137NTW4"/>
<dbReference type="PANTHER" id="PTHR13298">
    <property type="entry name" value="CYTOSOLIC REGULATOR PIANISSIMO"/>
    <property type="match status" value="1"/>
</dbReference>
<feature type="domain" description="Rapamycin-insensitive companion of mTOR middle" evidence="2">
    <location>
        <begin position="387"/>
        <end position="611"/>
    </location>
</feature>
<dbReference type="InterPro" id="IPR028267">
    <property type="entry name" value="Pianissimo_N"/>
</dbReference>
<dbReference type="SMART" id="SM01310">
    <property type="entry name" value="RICTOR_V"/>
    <property type="match status" value="1"/>
</dbReference>
<accession>A0A137NTW4</accession>
<evidence type="ECO:0000313" key="6">
    <source>
        <dbReference type="Proteomes" id="UP000070444"/>
    </source>
</evidence>